<dbReference type="AlphaFoldDB" id="A0A154PND3"/>
<reference evidence="1 2" key="1">
    <citation type="submission" date="2015-07" db="EMBL/GenBank/DDBJ databases">
        <title>The genome of Dufourea novaeangliae.</title>
        <authorList>
            <person name="Pan H."/>
            <person name="Kapheim K."/>
        </authorList>
    </citation>
    <scope>NUCLEOTIDE SEQUENCE [LARGE SCALE GENOMIC DNA]</scope>
    <source>
        <strain evidence="1">0120121106</strain>
        <tissue evidence="1">Whole body</tissue>
    </source>
</reference>
<dbReference type="GO" id="GO:0008168">
    <property type="term" value="F:methyltransferase activity"/>
    <property type="evidence" value="ECO:0007669"/>
    <property type="project" value="UniProtKB-KW"/>
</dbReference>
<dbReference type="Proteomes" id="UP000076502">
    <property type="component" value="Unassembled WGS sequence"/>
</dbReference>
<dbReference type="Gene3D" id="3.30.420.10">
    <property type="entry name" value="Ribonuclease H-like superfamily/Ribonuclease H"/>
    <property type="match status" value="1"/>
</dbReference>
<dbReference type="EMBL" id="KQ435000">
    <property type="protein sequence ID" value="KZC13391.1"/>
    <property type="molecule type" value="Genomic_DNA"/>
</dbReference>
<dbReference type="PANTHER" id="PTHR46060">
    <property type="entry name" value="MARINER MOS1 TRANSPOSASE-LIKE PROTEIN"/>
    <property type="match status" value="1"/>
</dbReference>
<keyword evidence="2" id="KW-1185">Reference proteome</keyword>
<keyword evidence="1" id="KW-0808">Transferase</keyword>
<sequence length="65" mass="7944">YKILNHPLYSPDIAPSDYHLFLAVYIHLRNRQFQDRHDVERESEHFFDATEANFYKKGIEKLLHR</sequence>
<gene>
    <name evidence="1" type="ORF">WN55_05942</name>
</gene>
<evidence type="ECO:0000313" key="1">
    <source>
        <dbReference type="EMBL" id="KZC13391.1"/>
    </source>
</evidence>
<name>A0A154PND3_DUFNO</name>
<dbReference type="GO" id="GO:0032259">
    <property type="term" value="P:methylation"/>
    <property type="evidence" value="ECO:0007669"/>
    <property type="project" value="UniProtKB-KW"/>
</dbReference>
<feature type="non-terminal residue" evidence="1">
    <location>
        <position position="1"/>
    </location>
</feature>
<accession>A0A154PND3</accession>
<protein>
    <submittedName>
        <fullName evidence="1">Histone-lysine N-methyltransferase SETMAR</fullName>
    </submittedName>
</protein>
<proteinExistence type="predicted"/>
<evidence type="ECO:0000313" key="2">
    <source>
        <dbReference type="Proteomes" id="UP000076502"/>
    </source>
</evidence>
<dbReference type="InterPro" id="IPR052709">
    <property type="entry name" value="Transposase-MT_Hybrid"/>
</dbReference>
<dbReference type="InterPro" id="IPR036397">
    <property type="entry name" value="RNaseH_sf"/>
</dbReference>
<dbReference type="GO" id="GO:0003676">
    <property type="term" value="F:nucleic acid binding"/>
    <property type="evidence" value="ECO:0007669"/>
    <property type="project" value="InterPro"/>
</dbReference>
<dbReference type="PANTHER" id="PTHR46060:SF1">
    <property type="entry name" value="MARINER MOS1 TRANSPOSASE-LIKE PROTEIN"/>
    <property type="match status" value="1"/>
</dbReference>
<dbReference type="STRING" id="178035.A0A154PND3"/>
<keyword evidence="1" id="KW-0489">Methyltransferase</keyword>
<organism evidence="1 2">
    <name type="scientific">Dufourea novaeangliae</name>
    <name type="common">Sweat bee</name>
    <dbReference type="NCBI Taxonomy" id="178035"/>
    <lineage>
        <taxon>Eukaryota</taxon>
        <taxon>Metazoa</taxon>
        <taxon>Ecdysozoa</taxon>
        <taxon>Arthropoda</taxon>
        <taxon>Hexapoda</taxon>
        <taxon>Insecta</taxon>
        <taxon>Pterygota</taxon>
        <taxon>Neoptera</taxon>
        <taxon>Endopterygota</taxon>
        <taxon>Hymenoptera</taxon>
        <taxon>Apocrita</taxon>
        <taxon>Aculeata</taxon>
        <taxon>Apoidea</taxon>
        <taxon>Anthophila</taxon>
        <taxon>Halictidae</taxon>
        <taxon>Rophitinae</taxon>
        <taxon>Dufourea</taxon>
    </lineage>
</organism>